<organism evidence="2 3">
    <name type="scientific">Lottia gigantea</name>
    <name type="common">Giant owl limpet</name>
    <dbReference type="NCBI Taxonomy" id="225164"/>
    <lineage>
        <taxon>Eukaryota</taxon>
        <taxon>Metazoa</taxon>
        <taxon>Spiralia</taxon>
        <taxon>Lophotrochozoa</taxon>
        <taxon>Mollusca</taxon>
        <taxon>Gastropoda</taxon>
        <taxon>Patellogastropoda</taxon>
        <taxon>Lottioidea</taxon>
        <taxon>Lottiidae</taxon>
        <taxon>Lottia</taxon>
    </lineage>
</organism>
<protein>
    <submittedName>
        <fullName evidence="2">Uncharacterized protein</fullName>
    </submittedName>
</protein>
<dbReference type="Proteomes" id="UP000030746">
    <property type="component" value="Unassembled WGS sequence"/>
</dbReference>
<proteinExistence type="predicted"/>
<dbReference type="RefSeq" id="XP_009054162.1">
    <property type="nucleotide sequence ID" value="XM_009055914.1"/>
</dbReference>
<evidence type="ECO:0000313" key="3">
    <source>
        <dbReference type="Proteomes" id="UP000030746"/>
    </source>
</evidence>
<dbReference type="EMBL" id="KB201701">
    <property type="protein sequence ID" value="ESO94954.1"/>
    <property type="molecule type" value="Genomic_DNA"/>
</dbReference>
<dbReference type="CTD" id="20238477"/>
<dbReference type="KEGG" id="lgi:LOTGIDRAFT_160708"/>
<reference evidence="2 3" key="1">
    <citation type="journal article" date="2013" name="Nature">
        <title>Insights into bilaterian evolution from three spiralian genomes.</title>
        <authorList>
            <person name="Simakov O."/>
            <person name="Marletaz F."/>
            <person name="Cho S.J."/>
            <person name="Edsinger-Gonzales E."/>
            <person name="Havlak P."/>
            <person name="Hellsten U."/>
            <person name="Kuo D.H."/>
            <person name="Larsson T."/>
            <person name="Lv J."/>
            <person name="Arendt D."/>
            <person name="Savage R."/>
            <person name="Osoegawa K."/>
            <person name="de Jong P."/>
            <person name="Grimwood J."/>
            <person name="Chapman J.A."/>
            <person name="Shapiro H."/>
            <person name="Aerts A."/>
            <person name="Otillar R.P."/>
            <person name="Terry A.Y."/>
            <person name="Boore J.L."/>
            <person name="Grigoriev I.V."/>
            <person name="Lindberg D.R."/>
            <person name="Seaver E.C."/>
            <person name="Weisblat D.A."/>
            <person name="Putnam N.H."/>
            <person name="Rokhsar D.S."/>
        </authorList>
    </citation>
    <scope>NUCLEOTIDE SEQUENCE [LARGE SCALE GENOMIC DNA]</scope>
</reference>
<gene>
    <name evidence="2" type="ORF">LOTGIDRAFT_160708</name>
</gene>
<evidence type="ECO:0000256" key="1">
    <source>
        <dbReference type="SAM" id="Coils"/>
    </source>
</evidence>
<dbReference type="HOGENOM" id="CLU_928399_0_0_1"/>
<accession>V4C0J0</accession>
<feature type="coiled-coil region" evidence="1">
    <location>
        <begin position="159"/>
        <end position="186"/>
    </location>
</feature>
<dbReference type="GeneID" id="20238477"/>
<evidence type="ECO:0000313" key="2">
    <source>
        <dbReference type="EMBL" id="ESO94954.1"/>
    </source>
</evidence>
<keyword evidence="1" id="KW-0175">Coiled coil</keyword>
<keyword evidence="3" id="KW-1185">Reference proteome</keyword>
<name>V4C0J0_LOTGI</name>
<dbReference type="AlphaFoldDB" id="V4C0J0"/>
<sequence length="300" mass="34427">MRTSTEKGHELYSARVQTLIEKVKCAWRNLEDLFNNITDESKYDLGFLRQIEDDTNRLNSLYIQSVDPLLDYLQRTRTSKSENELEKQKALDQKRSDIVNQFLNAISHMQLDIVENMSERSLNGIYKTRSVAGSTKCRTSVLQAKKMVANTNLSFLEKERELRKQIIELESRLTALKERKNIAIAEVEMNYSMDSIASHEVHRDIKVEMPSPGEKVKDYISTLPDHPPVDDDLLNTDPPIDNVTRGLSPTAKYFVPSPQTIHDRQAPQVIQQMFPANILTDMSTCYGRNISTTLVLRVTH</sequence>